<sequence length="75" mass="8168">MTIPQTPHTTRVPAARRLTRSRGDAWLGGVCGGIAACYRWDASLVRAAFVASILLPGPQVLLYLLLWIVIPRDPA</sequence>
<dbReference type="Proteomes" id="UP000267536">
    <property type="component" value="Unassembled WGS sequence"/>
</dbReference>
<keyword evidence="3 6" id="KW-0812">Transmembrane</keyword>
<keyword evidence="2" id="KW-1003">Cell membrane</keyword>
<comment type="subcellular location">
    <subcellularLocation>
        <location evidence="1">Cell membrane</location>
        <topology evidence="1">Single-pass membrane protein</topology>
    </subcellularLocation>
</comment>
<organism evidence="8 9">
    <name type="scientific">Gordonia oryzae</name>
    <dbReference type="NCBI Taxonomy" id="2487349"/>
    <lineage>
        <taxon>Bacteria</taxon>
        <taxon>Bacillati</taxon>
        <taxon>Actinomycetota</taxon>
        <taxon>Actinomycetes</taxon>
        <taxon>Mycobacteriales</taxon>
        <taxon>Gordoniaceae</taxon>
        <taxon>Gordonia</taxon>
    </lineage>
</organism>
<dbReference type="InterPro" id="IPR052027">
    <property type="entry name" value="PspC"/>
</dbReference>
<reference evidence="8 9" key="1">
    <citation type="submission" date="2018-11" db="EMBL/GenBank/DDBJ databases">
        <title>Draft genome sequence of Gordonia sp. RS15-1S isolated from rice stems.</title>
        <authorList>
            <person name="Muangham S."/>
        </authorList>
    </citation>
    <scope>NUCLEOTIDE SEQUENCE [LARGE SCALE GENOMIC DNA]</scope>
    <source>
        <strain evidence="8 9">RS15-1S</strain>
    </source>
</reference>
<gene>
    <name evidence="8" type="ORF">EF294_09560</name>
</gene>
<evidence type="ECO:0000256" key="5">
    <source>
        <dbReference type="ARBA" id="ARBA00023136"/>
    </source>
</evidence>
<dbReference type="PANTHER" id="PTHR33885:SF3">
    <property type="entry name" value="PHAGE SHOCK PROTEIN C"/>
    <property type="match status" value="1"/>
</dbReference>
<protein>
    <submittedName>
        <fullName evidence="8">PspC domain-containing protein</fullName>
    </submittedName>
</protein>
<dbReference type="GO" id="GO:0005886">
    <property type="term" value="C:plasma membrane"/>
    <property type="evidence" value="ECO:0007669"/>
    <property type="project" value="UniProtKB-SubCell"/>
</dbReference>
<evidence type="ECO:0000256" key="2">
    <source>
        <dbReference type="ARBA" id="ARBA00022475"/>
    </source>
</evidence>
<keyword evidence="9" id="KW-1185">Reference proteome</keyword>
<dbReference type="Pfam" id="PF04024">
    <property type="entry name" value="PspC"/>
    <property type="match status" value="1"/>
</dbReference>
<evidence type="ECO:0000256" key="4">
    <source>
        <dbReference type="ARBA" id="ARBA00022989"/>
    </source>
</evidence>
<evidence type="ECO:0000259" key="7">
    <source>
        <dbReference type="Pfam" id="PF04024"/>
    </source>
</evidence>
<dbReference type="InterPro" id="IPR007168">
    <property type="entry name" value="Phageshock_PspC_N"/>
</dbReference>
<proteinExistence type="predicted"/>
<accession>A0A3N4GUF9</accession>
<evidence type="ECO:0000313" key="8">
    <source>
        <dbReference type="EMBL" id="RPA62250.1"/>
    </source>
</evidence>
<dbReference type="PANTHER" id="PTHR33885">
    <property type="entry name" value="PHAGE SHOCK PROTEIN C"/>
    <property type="match status" value="1"/>
</dbReference>
<evidence type="ECO:0000256" key="6">
    <source>
        <dbReference type="SAM" id="Phobius"/>
    </source>
</evidence>
<keyword evidence="5 6" id="KW-0472">Membrane</keyword>
<name>A0A3N4GUF9_9ACTN</name>
<feature type="transmembrane region" description="Helical" evidence="6">
    <location>
        <begin position="48"/>
        <end position="70"/>
    </location>
</feature>
<dbReference type="AlphaFoldDB" id="A0A3N4GUF9"/>
<evidence type="ECO:0000256" key="3">
    <source>
        <dbReference type="ARBA" id="ARBA00022692"/>
    </source>
</evidence>
<keyword evidence="4 6" id="KW-1133">Transmembrane helix</keyword>
<dbReference type="OrthoDB" id="7359894at2"/>
<comment type="caution">
    <text evidence="8">The sequence shown here is derived from an EMBL/GenBank/DDBJ whole genome shotgun (WGS) entry which is preliminary data.</text>
</comment>
<evidence type="ECO:0000256" key="1">
    <source>
        <dbReference type="ARBA" id="ARBA00004162"/>
    </source>
</evidence>
<dbReference type="EMBL" id="RKMH01000006">
    <property type="protein sequence ID" value="RPA62250.1"/>
    <property type="molecule type" value="Genomic_DNA"/>
</dbReference>
<dbReference type="RefSeq" id="WP_123928673.1">
    <property type="nucleotide sequence ID" value="NZ_JBPSDP010000005.1"/>
</dbReference>
<evidence type="ECO:0000313" key="9">
    <source>
        <dbReference type="Proteomes" id="UP000267536"/>
    </source>
</evidence>
<feature type="domain" description="Phage shock protein PspC N-terminal" evidence="7">
    <location>
        <begin position="16"/>
        <end position="72"/>
    </location>
</feature>